<dbReference type="PROSITE" id="PS51503">
    <property type="entry name" value="HIG1"/>
    <property type="match status" value="1"/>
</dbReference>
<gene>
    <name evidence="7" type="ORF">DAEQUDRAFT_743555</name>
</gene>
<evidence type="ECO:0000256" key="3">
    <source>
        <dbReference type="ARBA" id="ARBA00022989"/>
    </source>
</evidence>
<evidence type="ECO:0000256" key="2">
    <source>
        <dbReference type="ARBA" id="ARBA00022692"/>
    </source>
</evidence>
<comment type="subcellular location">
    <subcellularLocation>
        <location evidence="1">Mitochondrion</location>
    </subcellularLocation>
</comment>
<evidence type="ECO:0000259" key="6">
    <source>
        <dbReference type="PROSITE" id="PS51503"/>
    </source>
</evidence>
<feature type="transmembrane region" description="Helical" evidence="5">
    <location>
        <begin position="158"/>
        <end position="177"/>
    </location>
</feature>
<evidence type="ECO:0000256" key="4">
    <source>
        <dbReference type="ARBA" id="ARBA00023136"/>
    </source>
</evidence>
<dbReference type="OrthoDB" id="1915122at2759"/>
<name>A0A165STS4_9APHY</name>
<dbReference type="Proteomes" id="UP000076727">
    <property type="component" value="Unassembled WGS sequence"/>
</dbReference>
<reference evidence="7 8" key="1">
    <citation type="journal article" date="2016" name="Mol. Biol. Evol.">
        <title>Comparative Genomics of Early-Diverging Mushroom-Forming Fungi Provides Insights into the Origins of Lignocellulose Decay Capabilities.</title>
        <authorList>
            <person name="Nagy L.G."/>
            <person name="Riley R."/>
            <person name="Tritt A."/>
            <person name="Adam C."/>
            <person name="Daum C."/>
            <person name="Floudas D."/>
            <person name="Sun H."/>
            <person name="Yadav J.S."/>
            <person name="Pangilinan J."/>
            <person name="Larsson K.H."/>
            <person name="Matsuura K."/>
            <person name="Barry K."/>
            <person name="Labutti K."/>
            <person name="Kuo R."/>
            <person name="Ohm R.A."/>
            <person name="Bhattacharya S.S."/>
            <person name="Shirouzu T."/>
            <person name="Yoshinaga Y."/>
            <person name="Martin F.M."/>
            <person name="Grigoriev I.V."/>
            <person name="Hibbett D.S."/>
        </authorList>
    </citation>
    <scope>NUCLEOTIDE SEQUENCE [LARGE SCALE GENOMIC DNA]</scope>
    <source>
        <strain evidence="7 8">L-15889</strain>
    </source>
</reference>
<feature type="transmembrane region" description="Helical" evidence="5">
    <location>
        <begin position="118"/>
        <end position="138"/>
    </location>
</feature>
<dbReference type="InterPro" id="IPR007667">
    <property type="entry name" value="Hypoxia_induced_domain"/>
</dbReference>
<dbReference type="GO" id="GO:0005739">
    <property type="term" value="C:mitochondrion"/>
    <property type="evidence" value="ECO:0007669"/>
    <property type="project" value="UniProtKB-SubCell"/>
</dbReference>
<accession>A0A165STS4</accession>
<organism evidence="7 8">
    <name type="scientific">Daedalea quercina L-15889</name>
    <dbReference type="NCBI Taxonomy" id="1314783"/>
    <lineage>
        <taxon>Eukaryota</taxon>
        <taxon>Fungi</taxon>
        <taxon>Dikarya</taxon>
        <taxon>Basidiomycota</taxon>
        <taxon>Agaricomycotina</taxon>
        <taxon>Agaricomycetes</taxon>
        <taxon>Polyporales</taxon>
        <taxon>Fomitopsis</taxon>
    </lineage>
</organism>
<sequence length="228" mass="25648">MKFATEEELAGHHRATVRGAIEGTVAGLAISVPGSYYLHRSWPAYRALPIQLKAMFCIFVTAPLYAVQAERRGVQFDESTWTGAGKRELEREEAQKEKRWEALGREEKLKDWAIRNQYKIILGSWAASMAIAGGIVWRDKYVLYPTPHQTPTQKIVQVRMWAQGLTIGVLIAAGILTQTNREAAIQKPQTDHSWQGMVQEFEDEERAREQYQLMHAPAPAPAPSSSSS</sequence>
<evidence type="ECO:0000313" key="8">
    <source>
        <dbReference type="Proteomes" id="UP000076727"/>
    </source>
</evidence>
<feature type="domain" description="HIG1" evidence="6">
    <location>
        <begin position="90"/>
        <end position="188"/>
    </location>
</feature>
<keyword evidence="8" id="KW-1185">Reference proteome</keyword>
<proteinExistence type="predicted"/>
<keyword evidence="2 5" id="KW-0812">Transmembrane</keyword>
<evidence type="ECO:0000313" key="7">
    <source>
        <dbReference type="EMBL" id="KZT72478.1"/>
    </source>
</evidence>
<dbReference type="EMBL" id="KV429040">
    <property type="protein sequence ID" value="KZT72478.1"/>
    <property type="molecule type" value="Genomic_DNA"/>
</dbReference>
<protein>
    <recommendedName>
        <fullName evidence="6">HIG1 domain-containing protein</fullName>
    </recommendedName>
</protein>
<evidence type="ECO:0000256" key="5">
    <source>
        <dbReference type="SAM" id="Phobius"/>
    </source>
</evidence>
<dbReference type="STRING" id="1314783.A0A165STS4"/>
<dbReference type="AlphaFoldDB" id="A0A165STS4"/>
<keyword evidence="4 5" id="KW-0472">Membrane</keyword>
<keyword evidence="3 5" id="KW-1133">Transmembrane helix</keyword>
<evidence type="ECO:0000256" key="1">
    <source>
        <dbReference type="ARBA" id="ARBA00004173"/>
    </source>
</evidence>